<reference evidence="1" key="1">
    <citation type="submission" date="2013-05" db="EMBL/GenBank/DDBJ databases">
        <authorList>
            <person name="Yim A.K.Y."/>
            <person name="Chan T.F."/>
            <person name="Ji K.M."/>
            <person name="Liu X.Y."/>
            <person name="Zhou J.W."/>
            <person name="Li R.Q."/>
            <person name="Yang K.Y."/>
            <person name="Li J."/>
            <person name="Li M."/>
            <person name="Law P.T.W."/>
            <person name="Wu Y.L."/>
            <person name="Cai Z.L."/>
            <person name="Qin H."/>
            <person name="Bao Y."/>
            <person name="Leung R.K.K."/>
            <person name="Ng P.K.S."/>
            <person name="Zou J."/>
            <person name="Zhong X.J."/>
            <person name="Ran P.X."/>
            <person name="Zhong N.S."/>
            <person name="Liu Z.G."/>
            <person name="Tsui S.K.W."/>
        </authorList>
    </citation>
    <scope>NUCLEOTIDE SEQUENCE</scope>
    <source>
        <strain evidence="1">Derf</strain>
        <tissue evidence="1">Whole organism</tissue>
    </source>
</reference>
<reference evidence="1" key="2">
    <citation type="journal article" date="2022" name="Res Sq">
        <title>Comparative Genomics Reveals Insights into the Divergent Evolution of Astigmatic Mites and Household Pest Adaptations.</title>
        <authorList>
            <person name="Xiong Q."/>
            <person name="Wan A.T.-Y."/>
            <person name="Liu X.-Y."/>
            <person name="Fung C.S.-H."/>
            <person name="Xiao X."/>
            <person name="Malainual N."/>
            <person name="Hou J."/>
            <person name="Wang L."/>
            <person name="Wang M."/>
            <person name="Yang K."/>
            <person name="Cui Y."/>
            <person name="Leung E."/>
            <person name="Nong W."/>
            <person name="Shin S.-K."/>
            <person name="Au S."/>
            <person name="Jeong K.Y."/>
            <person name="Chew F.T."/>
            <person name="Hui J."/>
            <person name="Leung T.F."/>
            <person name="Tungtrongchitr A."/>
            <person name="Zhong N."/>
            <person name="Liu Z."/>
            <person name="Tsui S."/>
        </authorList>
    </citation>
    <scope>NUCLEOTIDE SEQUENCE</scope>
    <source>
        <strain evidence="1">Derf</strain>
        <tissue evidence="1">Whole organism</tissue>
    </source>
</reference>
<proteinExistence type="predicted"/>
<sequence length="135" mass="16133">MTFFFICHRRIYFDHLISKKMQNIKTLARPTFSKQLSTSIRSYSNDSTNWFKFAIGKWNKFFYGGEQPYDSRDIIFENMVAEGKTSVMLRYMQKILYAREKARTRIVKHNEHIRKLEDKISDGGVIKPKSFANRF</sequence>
<accession>A0A922IBE5</accession>
<dbReference type="EMBL" id="ASGP02000001">
    <property type="protein sequence ID" value="KAH9528379.1"/>
    <property type="molecule type" value="Genomic_DNA"/>
</dbReference>
<evidence type="ECO:0000313" key="2">
    <source>
        <dbReference type="Proteomes" id="UP000790347"/>
    </source>
</evidence>
<protein>
    <submittedName>
        <fullName evidence="1">Uncharacterized protein</fullName>
    </submittedName>
</protein>
<comment type="caution">
    <text evidence="1">The sequence shown here is derived from an EMBL/GenBank/DDBJ whole genome shotgun (WGS) entry which is preliminary data.</text>
</comment>
<name>A0A922IBE5_DERFA</name>
<evidence type="ECO:0000313" key="1">
    <source>
        <dbReference type="EMBL" id="KAH9528379.1"/>
    </source>
</evidence>
<organism evidence="1 2">
    <name type="scientific">Dermatophagoides farinae</name>
    <name type="common">American house dust mite</name>
    <dbReference type="NCBI Taxonomy" id="6954"/>
    <lineage>
        <taxon>Eukaryota</taxon>
        <taxon>Metazoa</taxon>
        <taxon>Ecdysozoa</taxon>
        <taxon>Arthropoda</taxon>
        <taxon>Chelicerata</taxon>
        <taxon>Arachnida</taxon>
        <taxon>Acari</taxon>
        <taxon>Acariformes</taxon>
        <taxon>Sarcoptiformes</taxon>
        <taxon>Astigmata</taxon>
        <taxon>Psoroptidia</taxon>
        <taxon>Analgoidea</taxon>
        <taxon>Pyroglyphidae</taxon>
        <taxon>Dermatophagoidinae</taxon>
        <taxon>Dermatophagoides</taxon>
    </lineage>
</organism>
<dbReference type="AlphaFoldDB" id="A0A922IBE5"/>
<dbReference type="Proteomes" id="UP000790347">
    <property type="component" value="Unassembled WGS sequence"/>
</dbReference>
<gene>
    <name evidence="1" type="ORF">DERF_002332</name>
</gene>
<keyword evidence="2" id="KW-1185">Reference proteome</keyword>